<reference evidence="2 3" key="2">
    <citation type="submission" date="2018-11" db="EMBL/GenBank/DDBJ databases">
        <authorList>
            <consortium name="Pathogen Informatics"/>
        </authorList>
    </citation>
    <scope>NUCLEOTIDE SEQUENCE [LARGE SCALE GENOMIC DNA]</scope>
</reference>
<protein>
    <submittedName>
        <fullName evidence="4">Lysosomal cystine transporter</fullName>
    </submittedName>
</protein>
<sequence>MLRVLRFRYTTVSRQSTIFDSLIESLFASGDFTEGLFYMTQIYGQVLQGYRVDTNAKNGSRLPIPIWALIVISISASLFLIMLVSLIIYYCCIRKSQKYTLGRRV</sequence>
<proteinExistence type="predicted"/>
<name>A0A183TYV6_TOXCA</name>
<keyword evidence="1" id="KW-0812">Transmembrane</keyword>
<gene>
    <name evidence="2" type="ORF">TCNE_LOCUS1426</name>
</gene>
<evidence type="ECO:0000256" key="1">
    <source>
        <dbReference type="SAM" id="Phobius"/>
    </source>
</evidence>
<dbReference type="AlphaFoldDB" id="A0A183TYV6"/>
<feature type="transmembrane region" description="Helical" evidence="1">
    <location>
        <begin position="66"/>
        <end position="93"/>
    </location>
</feature>
<evidence type="ECO:0000313" key="4">
    <source>
        <dbReference type="WBParaSite" id="TCNE_0000142501-mRNA-1"/>
    </source>
</evidence>
<keyword evidence="1" id="KW-0472">Membrane</keyword>
<keyword evidence="3" id="KW-1185">Reference proteome</keyword>
<organism evidence="3 4">
    <name type="scientific">Toxocara canis</name>
    <name type="common">Canine roundworm</name>
    <dbReference type="NCBI Taxonomy" id="6265"/>
    <lineage>
        <taxon>Eukaryota</taxon>
        <taxon>Metazoa</taxon>
        <taxon>Ecdysozoa</taxon>
        <taxon>Nematoda</taxon>
        <taxon>Chromadorea</taxon>
        <taxon>Rhabditida</taxon>
        <taxon>Spirurina</taxon>
        <taxon>Ascaridomorpha</taxon>
        <taxon>Ascaridoidea</taxon>
        <taxon>Toxocaridae</taxon>
        <taxon>Toxocara</taxon>
    </lineage>
</organism>
<reference evidence="4" key="1">
    <citation type="submission" date="2016-06" db="UniProtKB">
        <authorList>
            <consortium name="WormBaseParasite"/>
        </authorList>
    </citation>
    <scope>IDENTIFICATION</scope>
</reference>
<dbReference type="EMBL" id="UYWY01001056">
    <property type="protein sequence ID" value="VDM26141.1"/>
    <property type="molecule type" value="Genomic_DNA"/>
</dbReference>
<keyword evidence="1" id="KW-1133">Transmembrane helix</keyword>
<accession>A0A183TYV6</accession>
<dbReference type="WBParaSite" id="TCNE_0000142501-mRNA-1">
    <property type="protein sequence ID" value="TCNE_0000142501-mRNA-1"/>
    <property type="gene ID" value="TCNE_0000142501"/>
</dbReference>
<evidence type="ECO:0000313" key="2">
    <source>
        <dbReference type="EMBL" id="VDM26141.1"/>
    </source>
</evidence>
<evidence type="ECO:0000313" key="3">
    <source>
        <dbReference type="Proteomes" id="UP000050794"/>
    </source>
</evidence>
<dbReference type="Proteomes" id="UP000050794">
    <property type="component" value="Unassembled WGS sequence"/>
</dbReference>